<dbReference type="GO" id="GO:0000461">
    <property type="term" value="P:endonucleolytic cleavage to generate mature 3'-end of SSU-rRNA from (SSU-rRNA, 5.8S rRNA, LSU-rRNA)"/>
    <property type="evidence" value="ECO:0000318"/>
    <property type="project" value="GO_Central"/>
</dbReference>
<dbReference type="AlphaFoldDB" id="A0A5F8H2S6"/>
<feature type="region of interest" description="Disordered" evidence="10">
    <location>
        <begin position="46"/>
        <end position="80"/>
    </location>
</feature>
<dbReference type="GO" id="GO:0000447">
    <property type="term" value="P:endonucleolytic cleavage in ITS1 to separate SSU-rRNA from 5.8S rRNA and LSU-rRNA from tricistronic rRNA transcript (SSU-rRNA, 5.8S rRNA, LSU-rRNA)"/>
    <property type="evidence" value="ECO:0000318"/>
    <property type="project" value="GO_Central"/>
</dbReference>
<dbReference type="STRING" id="13616.ENSMODP00000054108"/>
<evidence type="ECO:0000256" key="1">
    <source>
        <dbReference type="ARBA" id="ARBA00004427"/>
    </source>
</evidence>
<comment type="similarity">
    <text evidence="3">Belongs to the eukaryotic ribosomal protein eS21 family.</text>
</comment>
<dbReference type="Proteomes" id="UP000002280">
    <property type="component" value="Chromosome 1"/>
</dbReference>
<reference evidence="11" key="2">
    <citation type="submission" date="2025-08" db="UniProtKB">
        <authorList>
            <consortium name="Ensembl"/>
        </authorList>
    </citation>
    <scope>IDENTIFICATION</scope>
</reference>
<evidence type="ECO:0000256" key="5">
    <source>
        <dbReference type="ARBA" id="ARBA00022980"/>
    </source>
</evidence>
<comment type="subunit">
    <text evidence="4">Component of the 40S small ribosomal subunit.</text>
</comment>
<evidence type="ECO:0000313" key="11">
    <source>
        <dbReference type="Ensembl" id="ENSMODP00000054108.1"/>
    </source>
</evidence>
<dbReference type="InterPro" id="IPR001931">
    <property type="entry name" value="Ribosomal_eS21"/>
</dbReference>
<dbReference type="InParanoid" id="A0A5F8H2S6"/>
<dbReference type="GO" id="GO:0022627">
    <property type="term" value="C:cytosolic small ribosomal subunit"/>
    <property type="evidence" value="ECO:0000318"/>
    <property type="project" value="GO_Central"/>
</dbReference>
<evidence type="ECO:0000256" key="8">
    <source>
        <dbReference type="ARBA" id="ARBA00035451"/>
    </source>
</evidence>
<dbReference type="GO" id="GO:0005791">
    <property type="term" value="C:rough endoplasmic reticulum"/>
    <property type="evidence" value="ECO:0007669"/>
    <property type="project" value="UniProtKB-SubCell"/>
</dbReference>
<sequence>RLPSVKDFSALSKDACTPEVIFGFQGRGLVSTGGVQRPVKLPGWSAVSGRFRSSPRGRSEKEGREGASEPGSLLIPSGGSLLPQVSQTSNMQNDAGEFVDLYVPRKCSASNRIIGAKDHASIQMNVAEVDKVTGRFNGQFKTYAICGAIRRMGESDDSILRLAKNDGIVSKNF</sequence>
<evidence type="ECO:0000256" key="3">
    <source>
        <dbReference type="ARBA" id="ARBA00010228"/>
    </source>
</evidence>
<organism evidence="11 12">
    <name type="scientific">Monodelphis domestica</name>
    <name type="common">Gray short-tailed opossum</name>
    <dbReference type="NCBI Taxonomy" id="13616"/>
    <lineage>
        <taxon>Eukaryota</taxon>
        <taxon>Metazoa</taxon>
        <taxon>Chordata</taxon>
        <taxon>Craniata</taxon>
        <taxon>Vertebrata</taxon>
        <taxon>Euteleostomi</taxon>
        <taxon>Mammalia</taxon>
        <taxon>Metatheria</taxon>
        <taxon>Didelphimorphia</taxon>
        <taxon>Didelphidae</taxon>
        <taxon>Monodelphis</taxon>
    </lineage>
</organism>
<keyword evidence="6" id="KW-0687">Ribonucleoprotein</keyword>
<dbReference type="InterPro" id="IPR018279">
    <property type="entry name" value="Ribosomal_eS21_CS"/>
</dbReference>
<dbReference type="InterPro" id="IPR038579">
    <property type="entry name" value="Ribosomal_eS21_sf"/>
</dbReference>
<evidence type="ECO:0000313" key="12">
    <source>
        <dbReference type="Proteomes" id="UP000002280"/>
    </source>
</evidence>
<evidence type="ECO:0000256" key="2">
    <source>
        <dbReference type="ARBA" id="ARBA00004514"/>
    </source>
</evidence>
<dbReference type="PROSITE" id="PS00996">
    <property type="entry name" value="RIBOSOMAL_S21E"/>
    <property type="match status" value="1"/>
</dbReference>
<dbReference type="Ensembl" id="ENSMODT00000055243.1">
    <property type="protein sequence ID" value="ENSMODP00000054108.1"/>
    <property type="gene ID" value="ENSMODG00000016769.4"/>
</dbReference>
<evidence type="ECO:0000256" key="4">
    <source>
        <dbReference type="ARBA" id="ARBA00011542"/>
    </source>
</evidence>
<reference evidence="11 12" key="1">
    <citation type="journal article" date="2007" name="Nature">
        <title>Genome of the marsupial Monodelphis domestica reveals innovation in non-coding sequences.</title>
        <authorList>
            <person name="Mikkelsen T.S."/>
            <person name="Wakefield M.J."/>
            <person name="Aken B."/>
            <person name="Amemiya C.T."/>
            <person name="Chang J.L."/>
            <person name="Duke S."/>
            <person name="Garber M."/>
            <person name="Gentles A.J."/>
            <person name="Goodstadt L."/>
            <person name="Heger A."/>
            <person name="Jurka J."/>
            <person name="Kamal M."/>
            <person name="Mauceli E."/>
            <person name="Searle S.M."/>
            <person name="Sharpe T."/>
            <person name="Baker M.L."/>
            <person name="Batzer M.A."/>
            <person name="Benos P.V."/>
            <person name="Belov K."/>
            <person name="Clamp M."/>
            <person name="Cook A."/>
            <person name="Cuff J."/>
            <person name="Das R."/>
            <person name="Davidow L."/>
            <person name="Deakin J.E."/>
            <person name="Fazzari M.J."/>
            <person name="Glass J.L."/>
            <person name="Grabherr M."/>
            <person name="Greally J.M."/>
            <person name="Gu W."/>
            <person name="Hore T.A."/>
            <person name="Huttley G.A."/>
            <person name="Kleber M."/>
            <person name="Jirtle R.L."/>
            <person name="Koina E."/>
            <person name="Lee J.T."/>
            <person name="Mahony S."/>
            <person name="Marra M.A."/>
            <person name="Miller R.D."/>
            <person name="Nicholls R.D."/>
            <person name="Oda M."/>
            <person name="Papenfuss A.T."/>
            <person name="Parra Z.E."/>
            <person name="Pollock D.D."/>
            <person name="Ray D.A."/>
            <person name="Schein J.E."/>
            <person name="Speed T.P."/>
            <person name="Thompson K."/>
            <person name="VandeBerg J.L."/>
            <person name="Wade C.M."/>
            <person name="Walker J.A."/>
            <person name="Waters P.D."/>
            <person name="Webber C."/>
            <person name="Weidman J.R."/>
            <person name="Xie X."/>
            <person name="Zody M.C."/>
            <person name="Baldwin J."/>
            <person name="Abdouelleil A."/>
            <person name="Abdulkadir J."/>
            <person name="Abebe A."/>
            <person name="Abera B."/>
            <person name="Abreu J."/>
            <person name="Acer S.C."/>
            <person name="Aftuck L."/>
            <person name="Alexander A."/>
            <person name="An P."/>
            <person name="Anderson E."/>
            <person name="Anderson S."/>
            <person name="Arachi H."/>
            <person name="Azer M."/>
            <person name="Bachantsang P."/>
            <person name="Barry A."/>
            <person name="Bayul T."/>
            <person name="Berlin A."/>
            <person name="Bessette D."/>
            <person name="Bloom T."/>
            <person name="Bloom T."/>
            <person name="Boguslavskiy L."/>
            <person name="Bonnet C."/>
            <person name="Boukhgalter B."/>
            <person name="Bourzgui I."/>
            <person name="Brown A."/>
            <person name="Cahill P."/>
            <person name="Channer S."/>
            <person name="Cheshatsang Y."/>
            <person name="Chuda L."/>
            <person name="Citroen M."/>
            <person name="Collymore A."/>
            <person name="Cooke P."/>
            <person name="Costello M."/>
            <person name="D'Aco K."/>
            <person name="Daza R."/>
            <person name="De Haan G."/>
            <person name="DeGray S."/>
            <person name="DeMaso C."/>
            <person name="Dhargay N."/>
            <person name="Dooley K."/>
            <person name="Dooley E."/>
            <person name="Doricent M."/>
            <person name="Dorje P."/>
            <person name="Dorjee K."/>
            <person name="Dupes A."/>
            <person name="Elong R."/>
            <person name="Falk J."/>
            <person name="Farina A."/>
            <person name="Faro S."/>
            <person name="Ferguson D."/>
            <person name="Fisher S."/>
            <person name="Foley C.D."/>
            <person name="Franke A."/>
            <person name="Friedrich D."/>
            <person name="Gadbois L."/>
            <person name="Gearin G."/>
            <person name="Gearin C.R."/>
            <person name="Giannoukos G."/>
            <person name="Goode T."/>
            <person name="Graham J."/>
            <person name="Grandbois E."/>
            <person name="Grewal S."/>
            <person name="Gyaltsen K."/>
            <person name="Hafez N."/>
            <person name="Hagos B."/>
            <person name="Hall J."/>
            <person name="Henson C."/>
            <person name="Hollinger A."/>
            <person name="Honan T."/>
            <person name="Huard M.D."/>
            <person name="Hughes L."/>
            <person name="Hurhula B."/>
            <person name="Husby M.E."/>
            <person name="Kamat A."/>
            <person name="Kanga B."/>
            <person name="Kashin S."/>
            <person name="Khazanovich D."/>
            <person name="Kisner P."/>
            <person name="Lance K."/>
            <person name="Lara M."/>
            <person name="Lee W."/>
            <person name="Lennon N."/>
            <person name="Letendre F."/>
            <person name="LeVine R."/>
            <person name="Lipovsky A."/>
            <person name="Liu X."/>
            <person name="Liu J."/>
            <person name="Liu S."/>
            <person name="Lokyitsang T."/>
            <person name="Lokyitsang Y."/>
            <person name="Lubonja R."/>
            <person name="Lui A."/>
            <person name="MacDonald P."/>
            <person name="Magnisalis V."/>
            <person name="Maru K."/>
            <person name="Matthews C."/>
            <person name="McCusker W."/>
            <person name="McDonough S."/>
            <person name="Mehta T."/>
            <person name="Meldrim J."/>
            <person name="Meneus L."/>
            <person name="Mihai O."/>
            <person name="Mihalev A."/>
            <person name="Mihova T."/>
            <person name="Mittelman R."/>
            <person name="Mlenga V."/>
            <person name="Montmayeur A."/>
            <person name="Mulrain L."/>
            <person name="Navidi A."/>
            <person name="Naylor J."/>
            <person name="Negash T."/>
            <person name="Nguyen T."/>
            <person name="Nguyen N."/>
            <person name="Nicol R."/>
            <person name="Norbu C."/>
            <person name="Norbu N."/>
            <person name="Novod N."/>
            <person name="O'Neill B."/>
            <person name="Osman S."/>
            <person name="Markiewicz E."/>
            <person name="Oyono O.L."/>
            <person name="Patti C."/>
            <person name="Phunkhang P."/>
            <person name="Pierre F."/>
            <person name="Priest M."/>
            <person name="Raghuraman S."/>
            <person name="Rege F."/>
            <person name="Reyes R."/>
            <person name="Rise C."/>
            <person name="Rogov P."/>
            <person name="Ross K."/>
            <person name="Ryan E."/>
            <person name="Settipalli S."/>
            <person name="Shea T."/>
            <person name="Sherpa N."/>
            <person name="Shi L."/>
            <person name="Shih D."/>
            <person name="Sparrow T."/>
            <person name="Spaulding J."/>
            <person name="Stalker J."/>
            <person name="Stange-Thomann N."/>
            <person name="Stavropoulos S."/>
            <person name="Stone C."/>
            <person name="Strader C."/>
            <person name="Tesfaye S."/>
            <person name="Thomson T."/>
            <person name="Thoulutsang Y."/>
            <person name="Thoulutsang D."/>
            <person name="Topham K."/>
            <person name="Topping I."/>
            <person name="Tsamla T."/>
            <person name="Vassiliev H."/>
            <person name="Vo A."/>
            <person name="Wangchuk T."/>
            <person name="Wangdi T."/>
            <person name="Weiand M."/>
            <person name="Wilkinson J."/>
            <person name="Wilson A."/>
            <person name="Yadav S."/>
            <person name="Young G."/>
            <person name="Yu Q."/>
            <person name="Zembek L."/>
            <person name="Zhong D."/>
            <person name="Zimmer A."/>
            <person name="Zwirko Z."/>
            <person name="Jaffe D.B."/>
            <person name="Alvarez P."/>
            <person name="Brockman W."/>
            <person name="Butler J."/>
            <person name="Chin C."/>
            <person name="Gnerre S."/>
            <person name="MacCallum I."/>
            <person name="Graves J.A."/>
            <person name="Ponting C.P."/>
            <person name="Breen M."/>
            <person name="Samollow P.B."/>
            <person name="Lander E.S."/>
            <person name="Lindblad-Toh K."/>
        </authorList>
    </citation>
    <scope>NUCLEOTIDE SEQUENCE [LARGE SCALE GENOMIC DNA]</scope>
</reference>
<dbReference type="GO" id="GO:0003735">
    <property type="term" value="F:structural constituent of ribosome"/>
    <property type="evidence" value="ECO:0000318"/>
    <property type="project" value="GO_Central"/>
</dbReference>
<evidence type="ECO:0000256" key="6">
    <source>
        <dbReference type="ARBA" id="ARBA00023274"/>
    </source>
</evidence>
<reference evidence="11" key="3">
    <citation type="submission" date="2025-09" db="UniProtKB">
        <authorList>
            <consortium name="Ensembl"/>
        </authorList>
    </citation>
    <scope>IDENTIFICATION</scope>
</reference>
<feature type="compositionally biased region" description="Basic and acidic residues" evidence="10">
    <location>
        <begin position="57"/>
        <end position="67"/>
    </location>
</feature>
<comment type="subcellular location">
    <subcellularLocation>
        <location evidence="2">Cytoplasm</location>
        <location evidence="2">Cytosol</location>
    </subcellularLocation>
    <subcellularLocation>
        <location evidence="1">Rough endoplasmic reticulum</location>
    </subcellularLocation>
</comment>
<accession>A0A5F8H2S6</accession>
<dbReference type="GO" id="GO:0006412">
    <property type="term" value="P:translation"/>
    <property type="evidence" value="ECO:0007669"/>
    <property type="project" value="InterPro"/>
</dbReference>
<dbReference type="Pfam" id="PF01249">
    <property type="entry name" value="Ribosomal_S21e"/>
    <property type="match status" value="1"/>
</dbReference>
<dbReference type="GeneTree" id="ENSGT00390000017515"/>
<feature type="compositionally biased region" description="Low complexity" evidence="10">
    <location>
        <begin position="70"/>
        <end position="80"/>
    </location>
</feature>
<dbReference type="Gene3D" id="3.30.1230.20">
    <property type="match status" value="1"/>
</dbReference>
<dbReference type="Bgee" id="ENSMODG00000016769">
    <property type="expression patterns" value="Expressed in adult mammalian kidney and 19 other cell types or tissues"/>
</dbReference>
<dbReference type="FunFam" id="3.30.1230.20:FF:000001">
    <property type="entry name" value="40S ribosomal protein S21"/>
    <property type="match status" value="1"/>
</dbReference>
<keyword evidence="12" id="KW-1185">Reference proteome</keyword>
<dbReference type="PANTHER" id="PTHR10442">
    <property type="entry name" value="40S RIBOSOMAL PROTEIN S21"/>
    <property type="match status" value="1"/>
</dbReference>
<proteinExistence type="inferred from homology"/>
<evidence type="ECO:0000256" key="10">
    <source>
        <dbReference type="SAM" id="MobiDB-lite"/>
    </source>
</evidence>
<evidence type="ECO:0000256" key="7">
    <source>
        <dbReference type="ARBA" id="ARBA00035150"/>
    </source>
</evidence>
<keyword evidence="5" id="KW-0689">Ribosomal protein</keyword>
<evidence type="ECO:0000256" key="9">
    <source>
        <dbReference type="ARBA" id="ARBA00045746"/>
    </source>
</evidence>
<name>A0A5F8H2S6_MONDO</name>
<protein>
    <recommendedName>
        <fullName evidence="7">Small ribosomal subunit protein eS21</fullName>
    </recommendedName>
    <alternativeName>
        <fullName evidence="8">40S ribosomal protein S21</fullName>
    </alternativeName>
</protein>
<comment type="function">
    <text evidence="9">Component of the small ribosomal subunit. The ribosome is a large ribonucleoprotein complex responsible for the synthesis of proteins in the cell.</text>
</comment>